<dbReference type="EMBL" id="BAAFGK010000002">
    <property type="protein sequence ID" value="GAB0056505.1"/>
    <property type="molecule type" value="Genomic_DNA"/>
</dbReference>
<reference evidence="1 2" key="1">
    <citation type="submission" date="2024-09" db="EMBL/GenBank/DDBJ databases">
        <title>Draft genome sequence of Candidatus Magnetaquicoccaceae bacterium FCR-1.</title>
        <authorList>
            <person name="Shimoshige H."/>
            <person name="Shimamura S."/>
            <person name="Taoka A."/>
            <person name="Kobayashi H."/>
            <person name="Maekawa T."/>
        </authorList>
    </citation>
    <scope>NUCLEOTIDE SEQUENCE [LARGE SCALE GENOMIC DNA]</scope>
    <source>
        <strain evidence="1 2">FCR-1</strain>
    </source>
</reference>
<gene>
    <name evidence="1" type="ORF">SIID45300_00813</name>
</gene>
<dbReference type="Proteomes" id="UP001628193">
    <property type="component" value="Unassembled WGS sequence"/>
</dbReference>
<accession>A0ABQ0C6K9</accession>
<organism evidence="1 2">
    <name type="scientific">Candidatus Magnetaquiglobus chichijimensis</name>
    <dbReference type="NCBI Taxonomy" id="3141448"/>
    <lineage>
        <taxon>Bacteria</taxon>
        <taxon>Pseudomonadati</taxon>
        <taxon>Pseudomonadota</taxon>
        <taxon>Magnetococcia</taxon>
        <taxon>Magnetococcales</taxon>
        <taxon>Candidatus Magnetaquicoccaceae</taxon>
        <taxon>Candidatus Magnetaquiglobus</taxon>
    </lineage>
</organism>
<protein>
    <submittedName>
        <fullName evidence="1">Uncharacterized protein</fullName>
    </submittedName>
</protein>
<dbReference type="RefSeq" id="WP_420904213.1">
    <property type="nucleotide sequence ID" value="NZ_BAAFGK010000002.1"/>
</dbReference>
<evidence type="ECO:0000313" key="2">
    <source>
        <dbReference type="Proteomes" id="UP001628193"/>
    </source>
</evidence>
<proteinExistence type="predicted"/>
<evidence type="ECO:0000313" key="1">
    <source>
        <dbReference type="EMBL" id="GAB0056505.1"/>
    </source>
</evidence>
<comment type="caution">
    <text evidence="1">The sequence shown here is derived from an EMBL/GenBank/DDBJ whole genome shotgun (WGS) entry which is preliminary data.</text>
</comment>
<keyword evidence="2" id="KW-1185">Reference proteome</keyword>
<sequence>MSRSTGSRTPESLARVGTFYVATRADWQAWLDANGAETRESTVVVRRGARGWPPERGKVAARLG</sequence>
<name>A0ABQ0C6K9_9PROT</name>